<keyword evidence="2" id="KW-1185">Reference proteome</keyword>
<dbReference type="EMBL" id="JANBPG010001190">
    <property type="protein sequence ID" value="KAJ1891270.1"/>
    <property type="molecule type" value="Genomic_DNA"/>
</dbReference>
<accession>A0ACC1IIC7</accession>
<evidence type="ECO:0000313" key="1">
    <source>
        <dbReference type="EMBL" id="KAJ1891270.1"/>
    </source>
</evidence>
<reference evidence="1" key="1">
    <citation type="submission" date="2022-07" db="EMBL/GenBank/DDBJ databases">
        <title>Phylogenomic reconstructions and comparative analyses of Kickxellomycotina fungi.</title>
        <authorList>
            <person name="Reynolds N.K."/>
            <person name="Stajich J.E."/>
            <person name="Barry K."/>
            <person name="Grigoriev I.V."/>
            <person name="Crous P."/>
            <person name="Smith M.E."/>
        </authorList>
    </citation>
    <scope>NUCLEOTIDE SEQUENCE</scope>
    <source>
        <strain evidence="1">Benny 63K</strain>
    </source>
</reference>
<sequence length="241" mass="26108">VAAKIEQETPMTNMHPGALTADPSFDNFQKAVKHPMELGSLKLPAAKKRAMGKLGSFDNAQAAAAAQAVLPQSASYMGGNIQQSTVPFVPAPMMLPPDMNRADFDRLPLETQTQILKEQQSSIIRQNSFGMGAPYTQQQQQTLLSSSGFTQGTNPLLVAAAQSAYTSEAILQTEDEQRLLALEKDKWNQPLEYLMCVLDKVTQGAEKAGIEPSPMLQQAFWPLARKTVSGRFGVVASDAVL</sequence>
<comment type="caution">
    <text evidence="1">The sequence shown here is derived from an EMBL/GenBank/DDBJ whole genome shotgun (WGS) entry which is preliminary data.</text>
</comment>
<proteinExistence type="predicted"/>
<gene>
    <name evidence="1" type="ORF">LPJ66_007018</name>
</gene>
<feature type="non-terminal residue" evidence="1">
    <location>
        <position position="1"/>
    </location>
</feature>
<evidence type="ECO:0000313" key="2">
    <source>
        <dbReference type="Proteomes" id="UP001150581"/>
    </source>
</evidence>
<organism evidence="1 2">
    <name type="scientific">Kickxella alabastrina</name>
    <dbReference type="NCBI Taxonomy" id="61397"/>
    <lineage>
        <taxon>Eukaryota</taxon>
        <taxon>Fungi</taxon>
        <taxon>Fungi incertae sedis</taxon>
        <taxon>Zoopagomycota</taxon>
        <taxon>Kickxellomycotina</taxon>
        <taxon>Kickxellomycetes</taxon>
        <taxon>Kickxellales</taxon>
        <taxon>Kickxellaceae</taxon>
        <taxon>Kickxella</taxon>
    </lineage>
</organism>
<name>A0ACC1IIC7_9FUNG</name>
<protein>
    <submittedName>
        <fullName evidence="1">Uncharacterized protein</fullName>
    </submittedName>
</protein>
<dbReference type="Proteomes" id="UP001150581">
    <property type="component" value="Unassembled WGS sequence"/>
</dbReference>